<protein>
    <submittedName>
        <fullName evidence="1">Uncharacterized protein</fullName>
    </submittedName>
</protein>
<proteinExistence type="predicted"/>
<dbReference type="HOGENOM" id="CLU_2960768_0_0_1"/>
<name>S8FQB0_FOMSC</name>
<dbReference type="InParanoid" id="S8FQB0"/>
<accession>S8FQB0</accession>
<gene>
    <name evidence="1" type="ORF">FOMPIDRAFT_1049543</name>
</gene>
<organism evidence="1 2">
    <name type="scientific">Fomitopsis schrenkii</name>
    <name type="common">Brown rot fungus</name>
    <dbReference type="NCBI Taxonomy" id="2126942"/>
    <lineage>
        <taxon>Eukaryota</taxon>
        <taxon>Fungi</taxon>
        <taxon>Dikarya</taxon>
        <taxon>Basidiomycota</taxon>
        <taxon>Agaricomycotina</taxon>
        <taxon>Agaricomycetes</taxon>
        <taxon>Polyporales</taxon>
        <taxon>Fomitopsis</taxon>
    </lineage>
</organism>
<sequence>MALLPVVRTGVLVARLADTLVFKTGCPLMVSQYDALSYLINRKIDLTRCSFLPPPLLFH</sequence>
<evidence type="ECO:0000313" key="2">
    <source>
        <dbReference type="Proteomes" id="UP000015241"/>
    </source>
</evidence>
<keyword evidence="2" id="KW-1185">Reference proteome</keyword>
<evidence type="ECO:0000313" key="1">
    <source>
        <dbReference type="EMBL" id="EPT00500.1"/>
    </source>
</evidence>
<dbReference type="AlphaFoldDB" id="S8FQB0"/>
<dbReference type="Proteomes" id="UP000015241">
    <property type="component" value="Unassembled WGS sequence"/>
</dbReference>
<reference evidence="1 2" key="1">
    <citation type="journal article" date="2012" name="Science">
        <title>The Paleozoic origin of enzymatic lignin decomposition reconstructed from 31 fungal genomes.</title>
        <authorList>
            <person name="Floudas D."/>
            <person name="Binder M."/>
            <person name="Riley R."/>
            <person name="Barry K."/>
            <person name="Blanchette R.A."/>
            <person name="Henrissat B."/>
            <person name="Martinez A.T."/>
            <person name="Otillar R."/>
            <person name="Spatafora J.W."/>
            <person name="Yadav J.S."/>
            <person name="Aerts A."/>
            <person name="Benoit I."/>
            <person name="Boyd A."/>
            <person name="Carlson A."/>
            <person name="Copeland A."/>
            <person name="Coutinho P.M."/>
            <person name="de Vries R.P."/>
            <person name="Ferreira P."/>
            <person name="Findley K."/>
            <person name="Foster B."/>
            <person name="Gaskell J."/>
            <person name="Glotzer D."/>
            <person name="Gorecki P."/>
            <person name="Heitman J."/>
            <person name="Hesse C."/>
            <person name="Hori C."/>
            <person name="Igarashi K."/>
            <person name="Jurgens J.A."/>
            <person name="Kallen N."/>
            <person name="Kersten P."/>
            <person name="Kohler A."/>
            <person name="Kuees U."/>
            <person name="Kumar T.K.A."/>
            <person name="Kuo A."/>
            <person name="LaButti K."/>
            <person name="Larrondo L.F."/>
            <person name="Lindquist E."/>
            <person name="Ling A."/>
            <person name="Lombard V."/>
            <person name="Lucas S."/>
            <person name="Lundell T."/>
            <person name="Martin R."/>
            <person name="McLaughlin D.J."/>
            <person name="Morgenstern I."/>
            <person name="Morin E."/>
            <person name="Murat C."/>
            <person name="Nagy L.G."/>
            <person name="Nolan M."/>
            <person name="Ohm R.A."/>
            <person name="Patyshakuliyeva A."/>
            <person name="Rokas A."/>
            <person name="Ruiz-Duenas F.J."/>
            <person name="Sabat G."/>
            <person name="Salamov A."/>
            <person name="Samejima M."/>
            <person name="Schmutz J."/>
            <person name="Slot J.C."/>
            <person name="St John F."/>
            <person name="Stenlid J."/>
            <person name="Sun H."/>
            <person name="Sun S."/>
            <person name="Syed K."/>
            <person name="Tsang A."/>
            <person name="Wiebenga A."/>
            <person name="Young D."/>
            <person name="Pisabarro A."/>
            <person name="Eastwood D.C."/>
            <person name="Martin F."/>
            <person name="Cullen D."/>
            <person name="Grigoriev I.V."/>
            <person name="Hibbett D.S."/>
        </authorList>
    </citation>
    <scope>NUCLEOTIDE SEQUENCE</scope>
    <source>
        <strain evidence="2">FP-58527</strain>
    </source>
</reference>
<dbReference type="EMBL" id="KE504148">
    <property type="protein sequence ID" value="EPT00500.1"/>
    <property type="molecule type" value="Genomic_DNA"/>
</dbReference>